<evidence type="ECO:0000313" key="2">
    <source>
        <dbReference type="EMBL" id="GAS83980.1"/>
    </source>
</evidence>
<accession>A0A100VQ58</accession>
<dbReference type="Pfam" id="PF06103">
    <property type="entry name" value="DUF948"/>
    <property type="match status" value="1"/>
</dbReference>
<sequence length="169" mass="19046">MIYQISVALIAVAFAVLVFFLIRTLKSAQGSLDNVSQTLQEVQKTIDELSYEVKQTVRHANDITVDVQHKMKKIDPVMESVENLGEVLNEVTAAAKQVSTTLMAKFQTKRNNTEQTKHAEEVHVTAPPATSTDRTLQSYEATYNGDAKDGKNWMKYIDVAANVWQRMRK</sequence>
<dbReference type="Gene3D" id="1.10.287.950">
    <property type="entry name" value="Methyl-accepting chemotaxis protein"/>
    <property type="match status" value="1"/>
</dbReference>
<organism evidence="2 3">
    <name type="scientific">Paenibacillus amylolyticus</name>
    <dbReference type="NCBI Taxonomy" id="1451"/>
    <lineage>
        <taxon>Bacteria</taxon>
        <taxon>Bacillati</taxon>
        <taxon>Bacillota</taxon>
        <taxon>Bacilli</taxon>
        <taxon>Bacillales</taxon>
        <taxon>Paenibacillaceae</taxon>
        <taxon>Paenibacillus</taxon>
    </lineage>
</organism>
<evidence type="ECO:0000313" key="3">
    <source>
        <dbReference type="Proteomes" id="UP000069697"/>
    </source>
</evidence>
<dbReference type="Proteomes" id="UP000069697">
    <property type="component" value="Unassembled WGS sequence"/>
</dbReference>
<feature type="coiled-coil region" evidence="1">
    <location>
        <begin position="25"/>
        <end position="52"/>
    </location>
</feature>
<evidence type="ECO:0000256" key="1">
    <source>
        <dbReference type="SAM" id="Coils"/>
    </source>
</evidence>
<comment type="caution">
    <text evidence="2">The sequence shown here is derived from an EMBL/GenBank/DDBJ whole genome shotgun (WGS) entry which is preliminary data.</text>
</comment>
<dbReference type="AlphaFoldDB" id="A0A100VQ58"/>
<dbReference type="PANTHER" id="PTHR40070:SF1">
    <property type="entry name" value="UPF0478 PROTEIN YTXG"/>
    <property type="match status" value="1"/>
</dbReference>
<proteinExistence type="predicted"/>
<evidence type="ECO:0008006" key="4">
    <source>
        <dbReference type="Google" id="ProtNLM"/>
    </source>
</evidence>
<reference evidence="2 3" key="1">
    <citation type="journal article" date="2016" name="Genome Announc.">
        <title>Draft Genome Sequence of Paenibacillus amylolyticus Heshi-A3, Isolated from Fermented Rice Bran in a Japanese Fermented Seafood Dish.</title>
        <authorList>
            <person name="Akuzawa S."/>
            <person name="Nagaoka J."/>
            <person name="Kanekatsu M."/>
            <person name="Kubota E."/>
            <person name="Ohtake R."/>
            <person name="Suzuki T."/>
            <person name="Kanesaki Y."/>
        </authorList>
    </citation>
    <scope>NUCLEOTIDE SEQUENCE [LARGE SCALE GENOMIC DNA]</scope>
    <source>
        <strain evidence="2 3">Heshi-A3</strain>
    </source>
</reference>
<dbReference type="InterPro" id="IPR009293">
    <property type="entry name" value="UPF0478"/>
</dbReference>
<dbReference type="PANTHER" id="PTHR40070">
    <property type="entry name" value="UPF0478 PROTEIN YTXG"/>
    <property type="match status" value="1"/>
</dbReference>
<gene>
    <name evidence="2" type="ORF">PAHA3_4082</name>
</gene>
<keyword evidence="1" id="KW-0175">Coiled coil</keyword>
<dbReference type="RefSeq" id="WP_062836463.1">
    <property type="nucleotide sequence ID" value="NZ_BCNV01000004.1"/>
</dbReference>
<dbReference type="EMBL" id="BCNV01000004">
    <property type="protein sequence ID" value="GAS83980.1"/>
    <property type="molecule type" value="Genomic_DNA"/>
</dbReference>
<protein>
    <recommendedName>
        <fullName evidence="4">DUF948 domain-containing protein</fullName>
    </recommendedName>
</protein>
<reference evidence="3" key="2">
    <citation type="submission" date="2016-01" db="EMBL/GenBank/DDBJ databases">
        <title>Draft Genome Sequence of Paenibacillus amylolyticus Heshi-A3 that Was Isolated from Fermented Rice Bran with Aging Salted Mackerel, Which Was Named Heshiko as Traditional Fermented Seafood in Japan.</title>
        <authorList>
            <person name="Akuzawa S."/>
            <person name="Nakagawa J."/>
            <person name="Kanekatsu T."/>
            <person name="Kubota E."/>
            <person name="Ohtake R."/>
            <person name="Suzuki T."/>
            <person name="Kanesaki Y."/>
        </authorList>
    </citation>
    <scope>NUCLEOTIDE SEQUENCE [LARGE SCALE GENOMIC DNA]</scope>
    <source>
        <strain evidence="3">Heshi-A3</strain>
    </source>
</reference>
<name>A0A100VQ58_PAEAM</name>